<organism evidence="2 3">
    <name type="scientific">Azoarcus taiwanensis</name>
    <dbReference type="NCBI Taxonomy" id="666964"/>
    <lineage>
        <taxon>Bacteria</taxon>
        <taxon>Pseudomonadati</taxon>
        <taxon>Pseudomonadota</taxon>
        <taxon>Betaproteobacteria</taxon>
        <taxon>Rhodocyclales</taxon>
        <taxon>Zoogloeaceae</taxon>
        <taxon>Azoarcus</taxon>
    </lineage>
</organism>
<name>A0A972FBI1_9RHOO</name>
<dbReference type="RefSeq" id="WP_168987012.1">
    <property type="nucleotide sequence ID" value="NZ_CAWPHM010000088.1"/>
</dbReference>
<keyword evidence="3" id="KW-1185">Reference proteome</keyword>
<keyword evidence="1" id="KW-1133">Transmembrane helix</keyword>
<keyword evidence="1" id="KW-0472">Membrane</keyword>
<feature type="transmembrane region" description="Helical" evidence="1">
    <location>
        <begin position="72"/>
        <end position="105"/>
    </location>
</feature>
<evidence type="ECO:0000313" key="3">
    <source>
        <dbReference type="Proteomes" id="UP000599523"/>
    </source>
</evidence>
<reference evidence="2" key="1">
    <citation type="submission" date="2019-12" db="EMBL/GenBank/DDBJ databases">
        <title>Comparative genomics gives insights into the taxonomy of the Azoarcus-Aromatoleum group and reveals separate origins of nif in the plant-associated Azoarcus and non-plant-associated Aromatoleum sub-groups.</title>
        <authorList>
            <person name="Lafos M."/>
            <person name="Maluk M."/>
            <person name="Batista M."/>
            <person name="Junghare M."/>
            <person name="Carmona M."/>
            <person name="Faoro H."/>
            <person name="Cruz L.M."/>
            <person name="Battistoni F."/>
            <person name="De Souza E."/>
            <person name="Pedrosa F."/>
            <person name="Chen W.-M."/>
            <person name="Poole P.S."/>
            <person name="Dixon R.A."/>
            <person name="James E.K."/>
        </authorList>
    </citation>
    <scope>NUCLEOTIDE SEQUENCE</scope>
    <source>
        <strain evidence="2">NSC3</strain>
    </source>
</reference>
<protein>
    <submittedName>
        <fullName evidence="2">Uncharacterized protein</fullName>
    </submittedName>
</protein>
<evidence type="ECO:0000313" key="2">
    <source>
        <dbReference type="EMBL" id="NMG02223.1"/>
    </source>
</evidence>
<dbReference type="EMBL" id="WTVM01000017">
    <property type="protein sequence ID" value="NMG02223.1"/>
    <property type="molecule type" value="Genomic_DNA"/>
</dbReference>
<keyword evidence="1" id="KW-0812">Transmembrane</keyword>
<dbReference type="Proteomes" id="UP000599523">
    <property type="component" value="Unassembled WGS sequence"/>
</dbReference>
<comment type="caution">
    <text evidence="2">The sequence shown here is derived from an EMBL/GenBank/DDBJ whole genome shotgun (WGS) entry which is preliminary data.</text>
</comment>
<gene>
    <name evidence="2" type="ORF">GPA21_04460</name>
</gene>
<dbReference type="AlphaFoldDB" id="A0A972FBI1"/>
<feature type="transmembrane region" description="Helical" evidence="1">
    <location>
        <begin position="126"/>
        <end position="145"/>
    </location>
</feature>
<evidence type="ECO:0000256" key="1">
    <source>
        <dbReference type="SAM" id="Phobius"/>
    </source>
</evidence>
<accession>A0A972FBI1</accession>
<proteinExistence type="predicted"/>
<sequence length="146" mass="15871">MPEPLAVLGRKRLGGRERLNQNLAATGVIAAKRTVWCTMAWSGQFSMNARQGTNMSNFSPPKPPGESSMPPLAIKIALIVFHVIQYLVTASAGFSLASIIAALMVGAQLLPKDHFVKTFKIQPIRVSQYGSLVWFLVAFAELRMAG</sequence>